<proteinExistence type="predicted"/>
<dbReference type="EMBL" id="JACSQL010000011">
    <property type="protein sequence ID" value="MBD7970299.1"/>
    <property type="molecule type" value="Genomic_DNA"/>
</dbReference>
<gene>
    <name evidence="1" type="ORF">H9647_19725</name>
</gene>
<dbReference type="RefSeq" id="WP_191803250.1">
    <property type="nucleotide sequence ID" value="NZ_JACSQL010000011.1"/>
</dbReference>
<protein>
    <submittedName>
        <fullName evidence="1">Uncharacterized protein</fullName>
    </submittedName>
</protein>
<evidence type="ECO:0000313" key="2">
    <source>
        <dbReference type="Proteomes" id="UP000608071"/>
    </source>
</evidence>
<organism evidence="1 2">
    <name type="scientific">Paenibacillus gallinarum</name>
    <dbReference type="NCBI Taxonomy" id="2762232"/>
    <lineage>
        <taxon>Bacteria</taxon>
        <taxon>Bacillati</taxon>
        <taxon>Bacillota</taxon>
        <taxon>Bacilli</taxon>
        <taxon>Bacillales</taxon>
        <taxon>Paenibacillaceae</taxon>
        <taxon>Paenibacillus</taxon>
    </lineage>
</organism>
<keyword evidence="2" id="KW-1185">Reference proteome</keyword>
<comment type="caution">
    <text evidence="1">The sequence shown here is derived from an EMBL/GenBank/DDBJ whole genome shotgun (WGS) entry which is preliminary data.</text>
</comment>
<accession>A0ABR8T3D9</accession>
<evidence type="ECO:0000313" key="1">
    <source>
        <dbReference type="EMBL" id="MBD7970299.1"/>
    </source>
</evidence>
<reference evidence="1 2" key="1">
    <citation type="submission" date="2020-08" db="EMBL/GenBank/DDBJ databases">
        <title>A Genomic Blueprint of the Chicken Gut Microbiome.</title>
        <authorList>
            <person name="Gilroy R."/>
            <person name="Ravi A."/>
            <person name="Getino M."/>
            <person name="Pursley I."/>
            <person name="Horton D.L."/>
            <person name="Alikhan N.-F."/>
            <person name="Baker D."/>
            <person name="Gharbi K."/>
            <person name="Hall N."/>
            <person name="Watson M."/>
            <person name="Adriaenssens E.M."/>
            <person name="Foster-Nyarko E."/>
            <person name="Jarju S."/>
            <person name="Secka A."/>
            <person name="Antonio M."/>
            <person name="Oren A."/>
            <person name="Chaudhuri R."/>
            <person name="La Ragione R.M."/>
            <person name="Hildebrand F."/>
            <person name="Pallen M.J."/>
        </authorList>
    </citation>
    <scope>NUCLEOTIDE SEQUENCE [LARGE SCALE GENOMIC DNA]</scope>
    <source>
        <strain evidence="1 2">Sa2BVA9</strain>
    </source>
</reference>
<dbReference type="Proteomes" id="UP000608071">
    <property type="component" value="Unassembled WGS sequence"/>
</dbReference>
<sequence length="57" mass="6710">MNDYQTKQALLGQLSNWWIQNGWRLDTLKAKSVPELLGIQSRARAQRFNISSHRRRA</sequence>
<name>A0ABR8T3D9_9BACL</name>